<protein>
    <recommendedName>
        <fullName evidence="3">Thioredoxin domain-containing protein</fullName>
    </recommendedName>
</protein>
<dbReference type="CDD" id="cd02947">
    <property type="entry name" value="TRX_family"/>
    <property type="match status" value="1"/>
</dbReference>
<keyword evidence="5" id="KW-1185">Reference proteome</keyword>
<name>A0A4W6D170_LATCA</name>
<dbReference type="Ensembl" id="ENSLCAT00010019110.1">
    <property type="protein sequence ID" value="ENSLCAP00010018706.1"/>
    <property type="gene ID" value="ENSLCAG00010008830.1"/>
</dbReference>
<sequence length="111" mass="12709">MVRMVESVAEFDDILKEAGDKLVVVDFTATWCGPCKYIAPSSKQNMAKLIMRLDGKRRLQLQSQSKIIFMKGFFFHILSNSFLVGEEETHSFYTGIINRTKTLERGILFPV</sequence>
<dbReference type="AlphaFoldDB" id="A0A4W6D170"/>
<keyword evidence="2" id="KW-0676">Redox-active center</keyword>
<accession>A0A4W6D170</accession>
<dbReference type="InterPro" id="IPR013766">
    <property type="entry name" value="Thioredoxin_domain"/>
</dbReference>
<dbReference type="PANTHER" id="PTHR46115">
    <property type="entry name" value="THIOREDOXIN-LIKE PROTEIN 1"/>
    <property type="match status" value="1"/>
</dbReference>
<organism evidence="4 5">
    <name type="scientific">Lates calcarifer</name>
    <name type="common">Barramundi</name>
    <name type="synonym">Holocentrus calcarifer</name>
    <dbReference type="NCBI Taxonomy" id="8187"/>
    <lineage>
        <taxon>Eukaryota</taxon>
        <taxon>Metazoa</taxon>
        <taxon>Chordata</taxon>
        <taxon>Craniata</taxon>
        <taxon>Vertebrata</taxon>
        <taxon>Euteleostomi</taxon>
        <taxon>Actinopterygii</taxon>
        <taxon>Neopterygii</taxon>
        <taxon>Teleostei</taxon>
        <taxon>Neoteleostei</taxon>
        <taxon>Acanthomorphata</taxon>
        <taxon>Carangaria</taxon>
        <taxon>Carangaria incertae sedis</taxon>
        <taxon>Centropomidae</taxon>
        <taxon>Lates</taxon>
    </lineage>
</organism>
<dbReference type="Gene3D" id="3.40.30.10">
    <property type="entry name" value="Glutaredoxin"/>
    <property type="match status" value="1"/>
</dbReference>
<evidence type="ECO:0000256" key="1">
    <source>
        <dbReference type="ARBA" id="ARBA00023157"/>
    </source>
</evidence>
<reference evidence="4" key="2">
    <citation type="submission" date="2025-08" db="UniProtKB">
        <authorList>
            <consortium name="Ensembl"/>
        </authorList>
    </citation>
    <scope>IDENTIFICATION</scope>
</reference>
<dbReference type="InterPro" id="IPR036249">
    <property type="entry name" value="Thioredoxin-like_sf"/>
</dbReference>
<dbReference type="Pfam" id="PF00085">
    <property type="entry name" value="Thioredoxin"/>
    <property type="match status" value="1"/>
</dbReference>
<evidence type="ECO:0000259" key="3">
    <source>
        <dbReference type="Pfam" id="PF00085"/>
    </source>
</evidence>
<dbReference type="Proteomes" id="UP000314980">
    <property type="component" value="Unassembled WGS sequence"/>
</dbReference>
<dbReference type="SUPFAM" id="SSF52833">
    <property type="entry name" value="Thioredoxin-like"/>
    <property type="match status" value="1"/>
</dbReference>
<reference evidence="4" key="3">
    <citation type="submission" date="2025-09" db="UniProtKB">
        <authorList>
            <consortium name="Ensembl"/>
        </authorList>
    </citation>
    <scope>IDENTIFICATION</scope>
</reference>
<feature type="domain" description="Thioredoxin" evidence="3">
    <location>
        <begin position="6"/>
        <end position="49"/>
    </location>
</feature>
<evidence type="ECO:0000313" key="4">
    <source>
        <dbReference type="Ensembl" id="ENSLCAP00010018706.1"/>
    </source>
</evidence>
<evidence type="ECO:0000256" key="2">
    <source>
        <dbReference type="ARBA" id="ARBA00023284"/>
    </source>
</evidence>
<evidence type="ECO:0000313" key="5">
    <source>
        <dbReference type="Proteomes" id="UP000314980"/>
    </source>
</evidence>
<proteinExistence type="predicted"/>
<keyword evidence="1" id="KW-1015">Disulfide bond</keyword>
<reference evidence="5" key="1">
    <citation type="submission" date="2015-09" db="EMBL/GenBank/DDBJ databases">
        <authorList>
            <person name="Sai Rama Sridatta P."/>
        </authorList>
    </citation>
    <scope>NUCLEOTIDE SEQUENCE [LARGE SCALE GENOMIC DNA]</scope>
</reference>